<feature type="compositionally biased region" description="Polar residues" evidence="1">
    <location>
        <begin position="42"/>
        <end position="57"/>
    </location>
</feature>
<evidence type="ECO:0000313" key="2">
    <source>
        <dbReference type="EMBL" id="KAJ5484762.1"/>
    </source>
</evidence>
<feature type="region of interest" description="Disordered" evidence="1">
    <location>
        <begin position="149"/>
        <end position="172"/>
    </location>
</feature>
<dbReference type="PANTHER" id="PTHR36452">
    <property type="entry name" value="CHROMOSOME 12, WHOLE GENOME SHOTGUN SEQUENCE"/>
    <property type="match status" value="1"/>
</dbReference>
<accession>A0A9W9X5N2</accession>
<sequence>MPRRPSKAAVTSPPSVVSGTAQKRRASARLSAAQNEIKRVKSSSILLDQSVKSTAKTSKYFEADNSVESETATSEPSEPEEDDSESAYEEGDPSDATAEEESEPEEPSESEEDDKKSRPRSKKNARSSNIDSDLLKGKELWREGVRTGLGPGKEVFIPKPKARDPGKVPYQDERLHPNTRLFLIDLTKNNDREWLKGHDPDYRAAKKDFETFVETLTPKIVEKDGTIPELPVKDLIFRIHRDVRFSKNPLPYKNHFSAAWSRTGRKGPYAAYYLHFQPGSSFLGCGLWCPEAGPLAALREDIDENVDSWLEVLGEPLLRREFLNGASDDHQEIMKAFAHANRESALKTKPKGYDADHKSILLLRLRSFTLARPLTDDDLLSANTQDRIATLIEILEPFVSDLPRLLSQRAFCRKTTLTLLTACFCHHVKSIGQGQWLPGCVEYCWNHPTFRAKSSITDVDYMEQVTYLNSVVMPDL</sequence>
<dbReference type="Pfam" id="PF09365">
    <property type="entry name" value="DUF2461"/>
    <property type="match status" value="1"/>
</dbReference>
<keyword evidence="3" id="KW-1185">Reference proteome</keyword>
<feature type="compositionally biased region" description="Acidic residues" evidence="1">
    <location>
        <begin position="77"/>
        <end position="112"/>
    </location>
</feature>
<dbReference type="EMBL" id="JAPWDQ010000005">
    <property type="protein sequence ID" value="KAJ5484762.1"/>
    <property type="molecule type" value="Genomic_DNA"/>
</dbReference>
<protein>
    <submittedName>
        <fullName evidence="2">Uncharacterized protein</fullName>
    </submittedName>
</protein>
<reference evidence="2" key="1">
    <citation type="submission" date="2022-12" db="EMBL/GenBank/DDBJ databases">
        <authorList>
            <person name="Petersen C."/>
        </authorList>
    </citation>
    <scope>NUCLEOTIDE SEQUENCE</scope>
    <source>
        <strain evidence="2">IBT 30728</strain>
    </source>
</reference>
<proteinExistence type="predicted"/>
<reference evidence="2" key="2">
    <citation type="journal article" date="2023" name="IMA Fungus">
        <title>Comparative genomic study of the Penicillium genus elucidates a diverse pangenome and 15 lateral gene transfer events.</title>
        <authorList>
            <person name="Petersen C."/>
            <person name="Sorensen T."/>
            <person name="Nielsen M.R."/>
            <person name="Sondergaard T.E."/>
            <person name="Sorensen J.L."/>
            <person name="Fitzpatrick D.A."/>
            <person name="Frisvad J.C."/>
            <person name="Nielsen K.L."/>
        </authorList>
    </citation>
    <scope>NUCLEOTIDE SEQUENCE</scope>
    <source>
        <strain evidence="2">IBT 30728</strain>
    </source>
</reference>
<dbReference type="GeneID" id="81624601"/>
<dbReference type="AlphaFoldDB" id="A0A9W9X5N2"/>
<feature type="compositionally biased region" description="Polar residues" evidence="1">
    <location>
        <begin position="12"/>
        <end position="21"/>
    </location>
</feature>
<organism evidence="2 3">
    <name type="scientific">Penicillium diatomitis</name>
    <dbReference type="NCBI Taxonomy" id="2819901"/>
    <lineage>
        <taxon>Eukaryota</taxon>
        <taxon>Fungi</taxon>
        <taxon>Dikarya</taxon>
        <taxon>Ascomycota</taxon>
        <taxon>Pezizomycotina</taxon>
        <taxon>Eurotiomycetes</taxon>
        <taxon>Eurotiomycetidae</taxon>
        <taxon>Eurotiales</taxon>
        <taxon>Aspergillaceae</taxon>
        <taxon>Penicillium</taxon>
    </lineage>
</organism>
<dbReference type="NCBIfam" id="TIGR02453">
    <property type="entry name" value="TIGR02453 family protein"/>
    <property type="match status" value="1"/>
</dbReference>
<feature type="region of interest" description="Disordered" evidence="1">
    <location>
        <begin position="1"/>
        <end position="131"/>
    </location>
</feature>
<dbReference type="RefSeq" id="XP_056789546.1">
    <property type="nucleotide sequence ID" value="XM_056934352.1"/>
</dbReference>
<dbReference type="InterPro" id="IPR012808">
    <property type="entry name" value="CHP02453"/>
</dbReference>
<gene>
    <name evidence="2" type="ORF">N7539_004750</name>
</gene>
<comment type="caution">
    <text evidence="2">The sequence shown here is derived from an EMBL/GenBank/DDBJ whole genome shotgun (WGS) entry which is preliminary data.</text>
</comment>
<evidence type="ECO:0000313" key="3">
    <source>
        <dbReference type="Proteomes" id="UP001148312"/>
    </source>
</evidence>
<dbReference type="Proteomes" id="UP001148312">
    <property type="component" value="Unassembled WGS sequence"/>
</dbReference>
<dbReference type="PANTHER" id="PTHR36452:SF1">
    <property type="entry name" value="DUF2461 DOMAIN-CONTAINING PROTEIN"/>
    <property type="match status" value="1"/>
</dbReference>
<evidence type="ECO:0000256" key="1">
    <source>
        <dbReference type="SAM" id="MobiDB-lite"/>
    </source>
</evidence>
<feature type="compositionally biased region" description="Basic and acidic residues" evidence="1">
    <location>
        <begin position="161"/>
        <end position="172"/>
    </location>
</feature>
<name>A0A9W9X5N2_9EURO</name>